<dbReference type="AlphaFoldDB" id="A0A377ST78"/>
<dbReference type="InterPro" id="IPR010809">
    <property type="entry name" value="FliD_C"/>
</dbReference>
<dbReference type="EMBL" id="UGHR01000003">
    <property type="protein sequence ID" value="STR44540.1"/>
    <property type="molecule type" value="Genomic_DNA"/>
</dbReference>
<dbReference type="GO" id="GO:0071973">
    <property type="term" value="P:bacterial-type flagellum-dependent cell motility"/>
    <property type="evidence" value="ECO:0007669"/>
    <property type="project" value="TreeGrafter"/>
</dbReference>
<dbReference type="Pfam" id="PF02465">
    <property type="entry name" value="FliD_N"/>
    <property type="match status" value="1"/>
</dbReference>
<dbReference type="GO" id="GO:0005576">
    <property type="term" value="C:extracellular region"/>
    <property type="evidence" value="ECO:0007669"/>
    <property type="project" value="UniProtKB-SubCell"/>
</dbReference>
<evidence type="ECO:0000313" key="8">
    <source>
        <dbReference type="EMBL" id="STR44540.1"/>
    </source>
</evidence>
<evidence type="ECO:0000259" key="7">
    <source>
        <dbReference type="Pfam" id="PF07195"/>
    </source>
</evidence>
<keyword evidence="8" id="KW-0969">Cilium</keyword>
<keyword evidence="5" id="KW-0964">Secreted</keyword>
<keyword evidence="4 5" id="KW-0975">Bacterial flagellum</keyword>
<dbReference type="InterPro" id="IPR003481">
    <property type="entry name" value="FliD_N"/>
</dbReference>
<organism evidence="8 10">
    <name type="scientific">Iodobacter fluviatilis</name>
    <dbReference type="NCBI Taxonomy" id="537"/>
    <lineage>
        <taxon>Bacteria</taxon>
        <taxon>Pseudomonadati</taxon>
        <taxon>Pseudomonadota</taxon>
        <taxon>Betaproteobacteria</taxon>
        <taxon>Neisseriales</taxon>
        <taxon>Chitinibacteraceae</taxon>
        <taxon>Iodobacter</taxon>
    </lineage>
</organism>
<comment type="subcellular location">
    <subcellularLocation>
        <location evidence="5">Secreted</location>
    </subcellularLocation>
    <subcellularLocation>
        <location evidence="5">Bacterial flagellum</location>
    </subcellularLocation>
</comment>
<evidence type="ECO:0000256" key="3">
    <source>
        <dbReference type="ARBA" id="ARBA00023054"/>
    </source>
</evidence>
<keyword evidence="8" id="KW-0966">Cell projection</keyword>
<dbReference type="OrthoDB" id="9810816at2"/>
<evidence type="ECO:0000256" key="1">
    <source>
        <dbReference type="ARBA" id="ARBA00009764"/>
    </source>
</evidence>
<name>A0A377ST78_9NEIS</name>
<feature type="domain" description="Flagellar hook-associated protein 2 N-terminal" evidence="6">
    <location>
        <begin position="4"/>
        <end position="98"/>
    </location>
</feature>
<protein>
    <recommendedName>
        <fullName evidence="5">Flagellar hook-associated protein 2</fullName>
        <shortName evidence="5">HAP2</shortName>
    </recommendedName>
    <alternativeName>
        <fullName evidence="5">Flagellar cap protein</fullName>
    </alternativeName>
</protein>
<dbReference type="GO" id="GO:0009424">
    <property type="term" value="C:bacterial-type flagellum hook"/>
    <property type="evidence" value="ECO:0007669"/>
    <property type="project" value="UniProtKB-UniRule"/>
</dbReference>
<dbReference type="PROSITE" id="PS00018">
    <property type="entry name" value="EF_HAND_1"/>
    <property type="match status" value="1"/>
</dbReference>
<dbReference type="GO" id="GO:0009421">
    <property type="term" value="C:bacterial-type flagellum filament cap"/>
    <property type="evidence" value="ECO:0007669"/>
    <property type="project" value="InterPro"/>
</dbReference>
<comment type="subunit">
    <text evidence="2 5">Homopentamer.</text>
</comment>
<proteinExistence type="inferred from homology"/>
<dbReference type="GO" id="GO:0007155">
    <property type="term" value="P:cell adhesion"/>
    <property type="evidence" value="ECO:0007669"/>
    <property type="project" value="InterPro"/>
</dbReference>
<dbReference type="InterPro" id="IPR040026">
    <property type="entry name" value="FliD"/>
</dbReference>
<evidence type="ECO:0000313" key="11">
    <source>
        <dbReference type="Proteomes" id="UP000295794"/>
    </source>
</evidence>
<keyword evidence="8" id="KW-0282">Flagellum</keyword>
<accession>A0A377ST78</accession>
<keyword evidence="3" id="KW-0175">Coiled coil</keyword>
<comment type="similarity">
    <text evidence="1 5">Belongs to the FliD family.</text>
</comment>
<evidence type="ECO:0000313" key="9">
    <source>
        <dbReference type="EMBL" id="TCU86129.1"/>
    </source>
</evidence>
<comment type="function">
    <text evidence="5">Required for morphogenesis and for the elongation of the flagellar filament by facilitating polymerization of the flagellin monomers at the tip of growing filament. Forms a capping structure, which prevents flagellin subunits (transported through the central channel of the flagellum) from leaking out without polymerization at the distal end.</text>
</comment>
<dbReference type="Proteomes" id="UP000255108">
    <property type="component" value="Unassembled WGS sequence"/>
</dbReference>
<dbReference type="Pfam" id="PF07195">
    <property type="entry name" value="FliD_C"/>
    <property type="match status" value="1"/>
</dbReference>
<dbReference type="EMBL" id="SMBT01000006">
    <property type="protein sequence ID" value="TCU86129.1"/>
    <property type="molecule type" value="Genomic_DNA"/>
</dbReference>
<gene>
    <name evidence="8" type="primary">fliD_2</name>
    <name evidence="9" type="ORF">EV682_1069</name>
    <name evidence="8" type="ORF">NCTC11159_03075</name>
</gene>
<dbReference type="PANTHER" id="PTHR30288:SF0">
    <property type="entry name" value="FLAGELLAR HOOK-ASSOCIATED PROTEIN 2"/>
    <property type="match status" value="1"/>
</dbReference>
<dbReference type="RefSeq" id="WP_115228337.1">
    <property type="nucleotide sequence ID" value="NZ_CAWOLO010000006.1"/>
</dbReference>
<sequence length="453" mass="47833">MAEINPQQLASQVASYAVQQAQSRNDTRTKENKARSDALVQLQKTLQDFKNTLGGLSGKKSVLAHAAALSQEGIATVTAGAKAQDGNYSLFVKQVATAEQQAFARLDAMTVAAGDKLNIKVGAATIAIDLASADKDADGKLSLTELARSINQSKDSSGKVSAMVLTANGQSQLVLTSSQTGEANTLQVSGSGAGVEAALALEAPKVLSKAQDALVFLGDENTGVPIKQASNTFTGIEGVTVNLNRAMKSGDPALKLTVSTSNNDTAANLQTFIDGFNTAKKSLSAMLANAKNDKNDSGKRDAGGAFASDSGIRALRDKLNGLVRQSFDGVRLMDFGVKTDRDGNLSLDRTKLDKALIENPAGLEKIFNSSTGTDLIKENNDYLGKWLNASNGLLKTRKESVSKAAGDLSAQADKISKQYDQAYQRALKQFTQLKQLQAQMSETSSMFDSMSFV</sequence>
<reference evidence="9 11" key="2">
    <citation type="submission" date="2019-03" db="EMBL/GenBank/DDBJ databases">
        <title>Genomic Encyclopedia of Type Strains, Phase IV (KMG-IV): sequencing the most valuable type-strain genomes for metagenomic binning, comparative biology and taxonomic classification.</title>
        <authorList>
            <person name="Goeker M."/>
        </authorList>
    </citation>
    <scope>NUCLEOTIDE SEQUENCE [LARGE SCALE GENOMIC DNA]</scope>
    <source>
        <strain evidence="9 11">DSM 3764</strain>
    </source>
</reference>
<dbReference type="PANTHER" id="PTHR30288">
    <property type="entry name" value="FLAGELLAR CAP/ASSEMBLY PROTEIN FLID"/>
    <property type="match status" value="1"/>
</dbReference>
<evidence type="ECO:0000256" key="4">
    <source>
        <dbReference type="ARBA" id="ARBA00023143"/>
    </source>
</evidence>
<evidence type="ECO:0000313" key="10">
    <source>
        <dbReference type="Proteomes" id="UP000255108"/>
    </source>
</evidence>
<dbReference type="Proteomes" id="UP000295794">
    <property type="component" value="Unassembled WGS sequence"/>
</dbReference>
<feature type="domain" description="Flagellar hook-associated protein 2 C-terminal" evidence="7">
    <location>
        <begin position="223"/>
        <end position="441"/>
    </location>
</feature>
<reference evidence="8 10" key="1">
    <citation type="submission" date="2018-06" db="EMBL/GenBank/DDBJ databases">
        <authorList>
            <consortium name="Pathogen Informatics"/>
            <person name="Doyle S."/>
        </authorList>
    </citation>
    <scope>NUCLEOTIDE SEQUENCE [LARGE SCALE GENOMIC DNA]</scope>
    <source>
        <strain evidence="8 10">NCTC11159</strain>
    </source>
</reference>
<evidence type="ECO:0000259" key="6">
    <source>
        <dbReference type="Pfam" id="PF02465"/>
    </source>
</evidence>
<dbReference type="InterPro" id="IPR018247">
    <property type="entry name" value="EF_Hand_1_Ca_BS"/>
</dbReference>
<evidence type="ECO:0000256" key="2">
    <source>
        <dbReference type="ARBA" id="ARBA00011255"/>
    </source>
</evidence>
<evidence type="ECO:0000256" key="5">
    <source>
        <dbReference type="RuleBase" id="RU362066"/>
    </source>
</evidence>
<keyword evidence="11" id="KW-1185">Reference proteome</keyword>